<evidence type="ECO:0000256" key="1">
    <source>
        <dbReference type="SAM" id="MobiDB-lite"/>
    </source>
</evidence>
<feature type="compositionally biased region" description="Polar residues" evidence="1">
    <location>
        <begin position="400"/>
        <end position="415"/>
    </location>
</feature>
<feature type="region of interest" description="Disordered" evidence="1">
    <location>
        <begin position="400"/>
        <end position="455"/>
    </location>
</feature>
<dbReference type="Proteomes" id="UP000039046">
    <property type="component" value="Unassembled WGS sequence"/>
</dbReference>
<dbReference type="GO" id="GO:0005634">
    <property type="term" value="C:nucleus"/>
    <property type="evidence" value="ECO:0007669"/>
    <property type="project" value="TreeGrafter"/>
</dbReference>
<dbReference type="Gene3D" id="2.60.120.650">
    <property type="entry name" value="Cupin"/>
    <property type="match status" value="1"/>
</dbReference>
<dbReference type="GO" id="GO:0032452">
    <property type="term" value="F:histone demethylase activity"/>
    <property type="evidence" value="ECO:0007669"/>
    <property type="project" value="TreeGrafter"/>
</dbReference>
<dbReference type="AlphaFoldDB" id="A0A0A1TSE4"/>
<evidence type="ECO:0000259" key="2">
    <source>
        <dbReference type="PROSITE" id="PS51184"/>
    </source>
</evidence>
<gene>
    <name evidence="3" type="ORF">VHEMI10731</name>
</gene>
<protein>
    <recommendedName>
        <fullName evidence="2">JmjC domain-containing protein</fullName>
    </recommendedName>
</protein>
<dbReference type="InterPro" id="IPR003347">
    <property type="entry name" value="JmjC_dom"/>
</dbReference>
<dbReference type="GO" id="GO:0000785">
    <property type="term" value="C:chromatin"/>
    <property type="evidence" value="ECO:0007669"/>
    <property type="project" value="TreeGrafter"/>
</dbReference>
<evidence type="ECO:0000313" key="3">
    <source>
        <dbReference type="EMBL" id="CEJ95240.1"/>
    </source>
</evidence>
<reference evidence="3 4" key="1">
    <citation type="journal article" date="2015" name="Genome Announc.">
        <title>Draft Genome Sequence and Gene Annotation of the Entomopathogenic Fungus Verticillium hemipterigenum.</title>
        <authorList>
            <person name="Horn F."/>
            <person name="Habel A."/>
            <person name="Scharf D.H."/>
            <person name="Dworschak J."/>
            <person name="Brakhage A.A."/>
            <person name="Guthke R."/>
            <person name="Hertweck C."/>
            <person name="Linde J."/>
        </authorList>
    </citation>
    <scope>NUCLEOTIDE SEQUENCE [LARGE SCALE GENOMIC DNA]</scope>
</reference>
<feature type="compositionally biased region" description="Polar residues" evidence="1">
    <location>
        <begin position="444"/>
        <end position="453"/>
    </location>
</feature>
<name>A0A0A1TSE4_9HYPO</name>
<feature type="region of interest" description="Disordered" evidence="1">
    <location>
        <begin position="461"/>
        <end position="480"/>
    </location>
</feature>
<sequence>MIDLPHEDILSTLKKLQETIQNLPNLPTDLRTYIQHTVHHASKTIKEKIQSYTNNTATSLKLWAAVTRPRSNRAPTLLYSRHDFHKLPEILSQAMEKNAKTTGIFKVRITDASHTWKPPDNLASVKCSMQTAKRRENGTFLISAKDARADFSDMTTESGEVSKEEIIVDFHAFLAQDTTPSVPYRVDVLVEDEPARTDAGFCEKSMLADLDDDVLSVQEHNGLKMPDGIVSCFMYQSPACKDKYAVFPLHTDDHRFLAIQQLHKGRKIWIAINPKGNAKLEGKIRALKDMPVQECSQFVRHTASFIPLPLLETWGIDYEVIDQKEGEIVIVLGGVYHQGFTVGASVGEARNYADKSWSAKGYRQCNRRKCGKIAICAADLHLTQDGDDFTWEQYTQGATGVSEGNSLAEPQSKSQLEARAESRTRRRPFAEFVSQAHNRAKPQSKPQSTSQTEADVCDRAQEQAVTETVPRARSKTKLQSKVQINPITPQARKEIKRKADTKIGGQVKKPRQVTRASLLRGPLTSLQYNNGSEHEAFFFLAAVLKDDNFASSVNKYVTELANPAGIQLVEREMAIECMGKDAAEVINDLKAYTVLKLNVDYGLRANELAFARILAESNKGFERTNSEKKKLLLAKMNWDESSYERTLTSGKKFARLCGDKNGYLAIAICLYEVPTADKALQQLQKLGQLYFEKLRDEMQRMTVFEKSSEMEKIYSRRPKERLQEIMTTFIKS</sequence>
<dbReference type="GO" id="GO:0010468">
    <property type="term" value="P:regulation of gene expression"/>
    <property type="evidence" value="ECO:0007669"/>
    <property type="project" value="TreeGrafter"/>
</dbReference>
<dbReference type="EMBL" id="CDHN01000010">
    <property type="protein sequence ID" value="CEJ95240.1"/>
    <property type="molecule type" value="Genomic_DNA"/>
</dbReference>
<organism evidence="3 4">
    <name type="scientific">[Torrubiella] hemipterigena</name>
    <dbReference type="NCBI Taxonomy" id="1531966"/>
    <lineage>
        <taxon>Eukaryota</taxon>
        <taxon>Fungi</taxon>
        <taxon>Dikarya</taxon>
        <taxon>Ascomycota</taxon>
        <taxon>Pezizomycotina</taxon>
        <taxon>Sordariomycetes</taxon>
        <taxon>Hypocreomycetidae</taxon>
        <taxon>Hypocreales</taxon>
        <taxon>Clavicipitaceae</taxon>
        <taxon>Clavicipitaceae incertae sedis</taxon>
        <taxon>'Torrubiella' clade</taxon>
    </lineage>
</organism>
<dbReference type="OrthoDB" id="1678912at2759"/>
<keyword evidence="4" id="KW-1185">Reference proteome</keyword>
<dbReference type="STRING" id="1531966.A0A0A1TSE4"/>
<dbReference type="HOGENOM" id="CLU_378641_0_0_1"/>
<dbReference type="Pfam" id="PF02373">
    <property type="entry name" value="JmjC"/>
    <property type="match status" value="1"/>
</dbReference>
<evidence type="ECO:0000313" key="4">
    <source>
        <dbReference type="Proteomes" id="UP000039046"/>
    </source>
</evidence>
<dbReference type="SMART" id="SM00558">
    <property type="entry name" value="JmjC"/>
    <property type="match status" value="1"/>
</dbReference>
<dbReference type="SUPFAM" id="SSF51197">
    <property type="entry name" value="Clavaminate synthase-like"/>
    <property type="match status" value="1"/>
</dbReference>
<dbReference type="PROSITE" id="PS51184">
    <property type="entry name" value="JMJC"/>
    <property type="match status" value="1"/>
</dbReference>
<dbReference type="PANTHER" id="PTHR10694">
    <property type="entry name" value="LYSINE-SPECIFIC DEMETHYLASE"/>
    <property type="match status" value="1"/>
</dbReference>
<accession>A0A0A1TSE4</accession>
<proteinExistence type="predicted"/>
<feature type="domain" description="JmjC" evidence="2">
    <location>
        <begin position="182"/>
        <end position="369"/>
    </location>
</feature>